<evidence type="ECO:0000256" key="4">
    <source>
        <dbReference type="ARBA" id="ARBA00022729"/>
    </source>
</evidence>
<dbReference type="GO" id="GO:0005802">
    <property type="term" value="C:trans-Golgi network"/>
    <property type="evidence" value="ECO:0007669"/>
    <property type="project" value="TreeGrafter"/>
</dbReference>
<dbReference type="SMART" id="SM01404">
    <property type="entry name" value="CIMR"/>
    <property type="match status" value="5"/>
</dbReference>
<feature type="domain" description="MRH" evidence="11">
    <location>
        <begin position="48"/>
        <end position="187"/>
    </location>
</feature>
<dbReference type="InterPro" id="IPR009011">
    <property type="entry name" value="Man6P_isomerase_rcpt-bd_dom_sf"/>
</dbReference>
<dbReference type="OMA" id="HATPMGK"/>
<feature type="signal peptide" evidence="10">
    <location>
        <begin position="1"/>
        <end position="36"/>
    </location>
</feature>
<dbReference type="PANTHER" id="PTHR15071:SF17">
    <property type="entry name" value="CATION-INDEPENDENT MANNOSE-6-PHOSPHATE RECEPTOR"/>
    <property type="match status" value="1"/>
</dbReference>
<evidence type="ECO:0000256" key="2">
    <source>
        <dbReference type="ARBA" id="ARBA00022448"/>
    </source>
</evidence>
<proteinExistence type="predicted"/>
<dbReference type="Proteomes" id="UP000494163">
    <property type="component" value="Chromosome 3R"/>
</dbReference>
<dbReference type="GO" id="GO:0005886">
    <property type="term" value="C:plasma membrane"/>
    <property type="evidence" value="ECO:0007669"/>
    <property type="project" value="TreeGrafter"/>
</dbReference>
<dbReference type="SMR" id="A0A0M4EQR3"/>
<dbReference type="FunFam" id="2.70.130.10:FF:000026">
    <property type="entry name" value="cation-independent mannose-6-phosphate receptor isoform X2"/>
    <property type="match status" value="1"/>
</dbReference>
<dbReference type="Gene3D" id="2.70.130.10">
    <property type="entry name" value="Mannose-6-phosphate receptor binding domain"/>
    <property type="match status" value="4"/>
</dbReference>
<dbReference type="GO" id="GO:0038023">
    <property type="term" value="F:signaling receptor activity"/>
    <property type="evidence" value="ECO:0007669"/>
    <property type="project" value="InterPro"/>
</dbReference>
<dbReference type="GO" id="GO:0005537">
    <property type="term" value="F:D-mannose binding"/>
    <property type="evidence" value="ECO:0007669"/>
    <property type="project" value="InterPro"/>
</dbReference>
<protein>
    <submittedName>
        <fullName evidence="12">Lerp</fullName>
    </submittedName>
</protein>
<comment type="subcellular location">
    <subcellularLocation>
        <location evidence="1">Endomembrane system</location>
    </subcellularLocation>
</comment>
<evidence type="ECO:0000259" key="11">
    <source>
        <dbReference type="PROSITE" id="PS51914"/>
    </source>
</evidence>
<dbReference type="Pfam" id="PF00878">
    <property type="entry name" value="CIMR"/>
    <property type="match status" value="5"/>
</dbReference>
<evidence type="ECO:0000256" key="7">
    <source>
        <dbReference type="ARBA" id="ARBA00023157"/>
    </source>
</evidence>
<dbReference type="AlphaFoldDB" id="A0A0M4EQR3"/>
<dbReference type="InterPro" id="IPR044865">
    <property type="entry name" value="MRH_dom"/>
</dbReference>
<dbReference type="PROSITE" id="PS51914">
    <property type="entry name" value="MRH"/>
    <property type="match status" value="4"/>
</dbReference>
<evidence type="ECO:0000256" key="5">
    <source>
        <dbReference type="ARBA" id="ARBA00022989"/>
    </source>
</evidence>
<evidence type="ECO:0000313" key="13">
    <source>
        <dbReference type="Proteomes" id="UP000494163"/>
    </source>
</evidence>
<accession>A0A0M4EQR3</accession>
<dbReference type="SUPFAM" id="SSF50911">
    <property type="entry name" value="Mannose 6-phosphate receptor domain"/>
    <property type="match status" value="4"/>
</dbReference>
<evidence type="ECO:0000256" key="8">
    <source>
        <dbReference type="SAM" id="MobiDB-lite"/>
    </source>
</evidence>
<evidence type="ECO:0000256" key="6">
    <source>
        <dbReference type="ARBA" id="ARBA00023136"/>
    </source>
</evidence>
<dbReference type="OrthoDB" id="4504960at2759"/>
<keyword evidence="2" id="KW-0813">Transport</keyword>
<keyword evidence="7" id="KW-1015">Disulfide bond</keyword>
<keyword evidence="4 10" id="KW-0732">Signal</keyword>
<feature type="chain" id="PRO_5005793560" evidence="10">
    <location>
        <begin position="37"/>
        <end position="899"/>
    </location>
</feature>
<dbReference type="GO" id="GO:0005520">
    <property type="term" value="F:insulin-like growth factor binding"/>
    <property type="evidence" value="ECO:0007669"/>
    <property type="project" value="TreeGrafter"/>
</dbReference>
<keyword evidence="6 9" id="KW-0472">Membrane</keyword>
<reference evidence="12 13" key="1">
    <citation type="submission" date="2015-08" db="EMBL/GenBank/DDBJ databases">
        <title>Ancestral chromatin configuration constrains chromatin evolution on differentiating sex chromosomes in Drosophila.</title>
        <authorList>
            <person name="Zhou Q."/>
            <person name="Bachtrog D."/>
        </authorList>
    </citation>
    <scope>NUCLEOTIDE SEQUENCE [LARGE SCALE GENOMIC DNA]</scope>
    <source>
        <tissue evidence="12">Whole larvae</tissue>
    </source>
</reference>
<evidence type="ECO:0000313" key="12">
    <source>
        <dbReference type="EMBL" id="ALC46722.1"/>
    </source>
</evidence>
<feature type="domain" description="MRH" evidence="11">
    <location>
        <begin position="195"/>
        <end position="340"/>
    </location>
</feature>
<evidence type="ECO:0000256" key="3">
    <source>
        <dbReference type="ARBA" id="ARBA00022692"/>
    </source>
</evidence>
<organism evidence="12 13">
    <name type="scientific">Drosophila busckii</name>
    <name type="common">Fruit fly</name>
    <dbReference type="NCBI Taxonomy" id="30019"/>
    <lineage>
        <taxon>Eukaryota</taxon>
        <taxon>Metazoa</taxon>
        <taxon>Ecdysozoa</taxon>
        <taxon>Arthropoda</taxon>
        <taxon>Hexapoda</taxon>
        <taxon>Insecta</taxon>
        <taxon>Pterygota</taxon>
        <taxon>Neoptera</taxon>
        <taxon>Endopterygota</taxon>
        <taxon>Diptera</taxon>
        <taxon>Brachycera</taxon>
        <taxon>Muscomorpha</taxon>
        <taxon>Ephydroidea</taxon>
        <taxon>Drosophilidae</taxon>
        <taxon>Drosophila</taxon>
    </lineage>
</organism>
<evidence type="ECO:0000256" key="10">
    <source>
        <dbReference type="SAM" id="SignalP"/>
    </source>
</evidence>
<dbReference type="STRING" id="30019.A0A0M4EQR3"/>
<evidence type="ECO:0000256" key="1">
    <source>
        <dbReference type="ARBA" id="ARBA00004308"/>
    </source>
</evidence>
<name>A0A0M4EQR3_DROBS</name>
<dbReference type="EMBL" id="CP012526">
    <property type="protein sequence ID" value="ALC46722.1"/>
    <property type="molecule type" value="Genomic_DNA"/>
</dbReference>
<gene>
    <name evidence="12" type="ORF">Dbus_chr3Rg1472</name>
</gene>
<feature type="region of interest" description="Disordered" evidence="8">
    <location>
        <begin position="772"/>
        <end position="791"/>
    </location>
</feature>
<dbReference type="GO" id="GO:0007041">
    <property type="term" value="P:lysosomal transport"/>
    <property type="evidence" value="ECO:0007669"/>
    <property type="project" value="InterPro"/>
</dbReference>
<feature type="domain" description="MRH" evidence="11">
    <location>
        <begin position="342"/>
        <end position="478"/>
    </location>
</feature>
<keyword evidence="3 9" id="KW-0812">Transmembrane</keyword>
<dbReference type="PANTHER" id="PTHR15071">
    <property type="entry name" value="MANNOSE-6-PHOSPHATE RECEPTOR FAMILY MEMBER"/>
    <property type="match status" value="1"/>
</dbReference>
<keyword evidence="13" id="KW-1185">Reference proteome</keyword>
<evidence type="ECO:0000256" key="9">
    <source>
        <dbReference type="SAM" id="Phobius"/>
    </source>
</evidence>
<keyword evidence="5 9" id="KW-1133">Transmembrane helix</keyword>
<dbReference type="GO" id="GO:0005770">
    <property type="term" value="C:late endosome"/>
    <property type="evidence" value="ECO:0007669"/>
    <property type="project" value="TreeGrafter"/>
</dbReference>
<feature type="domain" description="MRH" evidence="11">
    <location>
        <begin position="480"/>
        <end position="639"/>
    </location>
</feature>
<sequence>MHTDAKMRNSSKWSICGATTSAICLILLLLVCNVQAGDDANQLRLTSQNCALTEPVYGNKFDFAGLRSDLAHVLHGIYEDVFEFNVCGNLSHTCHGQSNVAACLKRNGKEFVLGRQEELVYDNGQMYFHYTNGETCENGTNKDQKFELIVKLSCDYTLDEKPMRVIAYSSDICVFYIEYETQLACLPIPPKLESNSCSVRFSDAGDTFDLMPLSDDNHIVPDRAGSNFIINICKPVLYGKNAMCPPGSSICRRLQNQNDIKQRYLNVGNVQTKPVFEDGKLLMRHESSTPCEHNASVNYTSVINFYCDKYVTNTHPSYMGLDSTGCTYQFNLFTPLACQNIKPCTAIVTGEEHLDLSPLSSLAPRKLTKGGKNYTLAVCAGAGAPCLTNGGACYEENGQSINLGDFNTHLRFNQSGAPYLLYENGAKCNGNRLWSTKIEFVCANNHTKDITADNAVHVIEDANCQLIIQYQTKYACQQQIDCRQKVYNEDSIEELFDLTPLINAKDNYEARVELPAEQLKELPKATKFFLNVCRPLVPKYQLGCAGGSSACMAKMSANGAPEEEHSLGFPMISLSVFNRTDAELLYPKGDPCPSDKSLKLTSSIHFKCNMRAGRGQPVLHEMDKCYYRFDWATSLICPPHECIFHEDSCEIEHDEAGKRFSFKNAPFTNNGQLEIDYNNSKLLVNICGPYRKAITDYSQDLVNLYFSHKLPGCGKDGMMNVQLRLICSNQTEPSTVITEGTQCSLLHVQRTPSICQFLGLDAVTADAVTTTKATPTTASTHSSATGKPKAATTTAATATTTVGATTTKAAQAAAASQVATASSPNASVGTILGIILSVTFCVTCVGLFAFSPARRNRVRRIFRRSSSAVRYSRVQSNEEANLLLEPNGEFTESDDDMLL</sequence>
<feature type="transmembrane region" description="Helical" evidence="9">
    <location>
        <begin position="826"/>
        <end position="850"/>
    </location>
</feature>
<dbReference type="InterPro" id="IPR000479">
    <property type="entry name" value="CIMR_rpt"/>
</dbReference>